<reference evidence="1" key="1">
    <citation type="submission" date="2023-08" db="EMBL/GenBank/DDBJ databases">
        <title>Chromosome-level Genome Assembly of mud carp (Cirrhinus molitorella).</title>
        <authorList>
            <person name="Liu H."/>
        </authorList>
    </citation>
    <scope>NUCLEOTIDE SEQUENCE</scope>
    <source>
        <strain evidence="1">Prfri</strain>
        <tissue evidence="1">Muscle</tissue>
    </source>
</reference>
<comment type="caution">
    <text evidence="1">The sequence shown here is derived from an EMBL/GenBank/DDBJ whole genome shotgun (WGS) entry which is preliminary data.</text>
</comment>
<protein>
    <submittedName>
        <fullName evidence="1">Uncharacterized protein</fullName>
    </submittedName>
</protein>
<organism evidence="1 2">
    <name type="scientific">Cirrhinus molitorella</name>
    <name type="common">mud carp</name>
    <dbReference type="NCBI Taxonomy" id="172907"/>
    <lineage>
        <taxon>Eukaryota</taxon>
        <taxon>Metazoa</taxon>
        <taxon>Chordata</taxon>
        <taxon>Craniata</taxon>
        <taxon>Vertebrata</taxon>
        <taxon>Euteleostomi</taxon>
        <taxon>Actinopterygii</taxon>
        <taxon>Neopterygii</taxon>
        <taxon>Teleostei</taxon>
        <taxon>Ostariophysi</taxon>
        <taxon>Cypriniformes</taxon>
        <taxon>Cyprinidae</taxon>
        <taxon>Labeoninae</taxon>
        <taxon>Labeonini</taxon>
        <taxon>Cirrhinus</taxon>
    </lineage>
</organism>
<name>A0AA88P2U7_9TELE</name>
<evidence type="ECO:0000313" key="2">
    <source>
        <dbReference type="Proteomes" id="UP001187343"/>
    </source>
</evidence>
<keyword evidence="2" id="KW-1185">Reference proteome</keyword>
<evidence type="ECO:0000313" key="1">
    <source>
        <dbReference type="EMBL" id="KAK2871319.1"/>
    </source>
</evidence>
<sequence length="137" mass="14960">MLCCTQGPKKRKQALSDLNEELLQHSCCSIKSLLKELHKGLLQKTKTGSMPEDLSVGVRPERVGDLQDCRRSLSLTQTHLYAIPPISRPLNGLTPQLAWGTVSSPSLDHTPPLSSFYLSIPPTLVFCPTHPSSSSAL</sequence>
<dbReference type="EMBL" id="JAUYZG010000023">
    <property type="protein sequence ID" value="KAK2871319.1"/>
    <property type="molecule type" value="Genomic_DNA"/>
</dbReference>
<dbReference type="AlphaFoldDB" id="A0AA88P2U7"/>
<dbReference type="Proteomes" id="UP001187343">
    <property type="component" value="Unassembled WGS sequence"/>
</dbReference>
<proteinExistence type="predicted"/>
<gene>
    <name evidence="1" type="ORF">Q8A67_023846</name>
</gene>
<accession>A0AA88P2U7</accession>